<accession>M2RS02</accession>
<gene>
    <name evidence="1" type="ORF">CERSUDRAFT_61329</name>
</gene>
<evidence type="ECO:0000313" key="2">
    <source>
        <dbReference type="Proteomes" id="UP000016930"/>
    </source>
</evidence>
<dbReference type="Proteomes" id="UP000016930">
    <property type="component" value="Unassembled WGS sequence"/>
</dbReference>
<organism evidence="1 2">
    <name type="scientific">Ceriporiopsis subvermispora (strain B)</name>
    <name type="common">White-rot fungus</name>
    <name type="synonym">Gelatoporia subvermispora</name>
    <dbReference type="NCBI Taxonomy" id="914234"/>
    <lineage>
        <taxon>Eukaryota</taxon>
        <taxon>Fungi</taxon>
        <taxon>Dikarya</taxon>
        <taxon>Basidiomycota</taxon>
        <taxon>Agaricomycotina</taxon>
        <taxon>Agaricomycetes</taxon>
        <taxon>Polyporales</taxon>
        <taxon>Gelatoporiaceae</taxon>
        <taxon>Gelatoporia</taxon>
    </lineage>
</organism>
<proteinExistence type="predicted"/>
<dbReference type="EMBL" id="KB445791">
    <property type="protein sequence ID" value="EMD41212.1"/>
    <property type="molecule type" value="Genomic_DNA"/>
</dbReference>
<name>M2RS02_CERS8</name>
<reference evidence="1 2" key="1">
    <citation type="journal article" date="2012" name="Proc. Natl. Acad. Sci. U.S.A.">
        <title>Comparative genomics of Ceriporiopsis subvermispora and Phanerochaete chrysosporium provide insight into selective ligninolysis.</title>
        <authorList>
            <person name="Fernandez-Fueyo E."/>
            <person name="Ruiz-Duenas F.J."/>
            <person name="Ferreira P."/>
            <person name="Floudas D."/>
            <person name="Hibbett D.S."/>
            <person name="Canessa P."/>
            <person name="Larrondo L.F."/>
            <person name="James T.Y."/>
            <person name="Seelenfreund D."/>
            <person name="Lobos S."/>
            <person name="Polanco R."/>
            <person name="Tello M."/>
            <person name="Honda Y."/>
            <person name="Watanabe T."/>
            <person name="Watanabe T."/>
            <person name="Ryu J.S."/>
            <person name="Kubicek C.P."/>
            <person name="Schmoll M."/>
            <person name="Gaskell J."/>
            <person name="Hammel K.E."/>
            <person name="St John F.J."/>
            <person name="Vanden Wymelenberg A."/>
            <person name="Sabat G."/>
            <person name="Splinter BonDurant S."/>
            <person name="Syed K."/>
            <person name="Yadav J.S."/>
            <person name="Doddapaneni H."/>
            <person name="Subramanian V."/>
            <person name="Lavin J.L."/>
            <person name="Oguiza J.A."/>
            <person name="Perez G."/>
            <person name="Pisabarro A.G."/>
            <person name="Ramirez L."/>
            <person name="Santoyo F."/>
            <person name="Master E."/>
            <person name="Coutinho P.M."/>
            <person name="Henrissat B."/>
            <person name="Lombard V."/>
            <person name="Magnuson J.K."/>
            <person name="Kuees U."/>
            <person name="Hori C."/>
            <person name="Igarashi K."/>
            <person name="Samejima M."/>
            <person name="Held B.W."/>
            <person name="Barry K.W."/>
            <person name="LaButti K.M."/>
            <person name="Lapidus A."/>
            <person name="Lindquist E.A."/>
            <person name="Lucas S.M."/>
            <person name="Riley R."/>
            <person name="Salamov A.A."/>
            <person name="Hoffmeister D."/>
            <person name="Schwenk D."/>
            <person name="Hadar Y."/>
            <person name="Yarden O."/>
            <person name="de Vries R.P."/>
            <person name="Wiebenga A."/>
            <person name="Stenlid J."/>
            <person name="Eastwood D."/>
            <person name="Grigoriev I.V."/>
            <person name="Berka R.M."/>
            <person name="Blanchette R.A."/>
            <person name="Kersten P."/>
            <person name="Martinez A.T."/>
            <person name="Vicuna R."/>
            <person name="Cullen D."/>
        </authorList>
    </citation>
    <scope>NUCLEOTIDE SEQUENCE [LARGE SCALE GENOMIC DNA]</scope>
    <source>
        <strain evidence="1 2">B</strain>
    </source>
</reference>
<protein>
    <submittedName>
        <fullName evidence="1">Uncharacterized protein</fullName>
    </submittedName>
</protein>
<dbReference type="AlphaFoldDB" id="M2RS02"/>
<sequence length="322" mass="36196">MFQLNVTSIANNELPNTMAVFLNHNIAQYLGRSHPATKQAFIVLGTGLDLRAQAFQHLTLVFRQGDQVRCLLGKDQVDTCVSQIHHHSPECLQSLSVGADGTFIVTAEDLSQTSGWCLKYHLCVTHDESSYDAGLHSMMRILNHYETRPSLLSRNIDNVYRTCMPQIWSNRWNVSCAHMETGDYGYEDRLFTRIADVFTILGLECRINWNQWTSIDGVTLNVKICNVDPDIRLSLTYSCTASINNDVHREEVCASSVDFHWLPPTANGEILSPFGYWSLEAEGSQSQAKYVNYTYLSPLQAQLVACFSDCLQVIEPPGFDGS</sequence>
<evidence type="ECO:0000313" key="1">
    <source>
        <dbReference type="EMBL" id="EMD41212.1"/>
    </source>
</evidence>
<dbReference type="HOGENOM" id="CLU_863312_0_0_1"/>
<keyword evidence="2" id="KW-1185">Reference proteome</keyword>